<evidence type="ECO:0000313" key="1">
    <source>
        <dbReference type="EMBL" id="NPT59127.1"/>
    </source>
</evidence>
<dbReference type="EMBL" id="WOEZ01000185">
    <property type="protein sequence ID" value="NPT59127.1"/>
    <property type="molecule type" value="Genomic_DNA"/>
</dbReference>
<gene>
    <name evidence="1" type="ORF">GNZ13_32350</name>
</gene>
<keyword evidence="2" id="KW-1185">Reference proteome</keyword>
<evidence type="ECO:0000313" key="2">
    <source>
        <dbReference type="Proteomes" id="UP000655523"/>
    </source>
</evidence>
<dbReference type="Proteomes" id="UP000655523">
    <property type="component" value="Unassembled WGS sequence"/>
</dbReference>
<proteinExistence type="predicted"/>
<organism evidence="1 2">
    <name type="scientific">Paraburkholderia elongata</name>
    <dbReference type="NCBI Taxonomy" id="2675747"/>
    <lineage>
        <taxon>Bacteria</taxon>
        <taxon>Pseudomonadati</taxon>
        <taxon>Pseudomonadota</taxon>
        <taxon>Betaproteobacteria</taxon>
        <taxon>Burkholderiales</taxon>
        <taxon>Burkholderiaceae</taxon>
        <taxon>Paraburkholderia</taxon>
    </lineage>
</organism>
<dbReference type="AlphaFoldDB" id="A0A972SLH0"/>
<comment type="caution">
    <text evidence="1">The sequence shown here is derived from an EMBL/GenBank/DDBJ whole genome shotgun (WGS) entry which is preliminary data.</text>
</comment>
<accession>A0A972SLH0</accession>
<sequence length="168" mass="18981">MTNVTEVHEEKLTISVDVEIPGHEARTETSLFRHTKAQLLAREEHRCWTCGRNPEETGKPAQVHHRPVERSLATGIDFKLVQRDCEAGMYGPDAQAFDWAAFWSHGDVYAFVDNALVNGRVLCPDHHIAKGTGIHMLPEPLHLAQRYMKAGYQFTPTEVICHAETEQP</sequence>
<dbReference type="RefSeq" id="WP_172172185.1">
    <property type="nucleotide sequence ID" value="NZ_WOEZ01000185.1"/>
</dbReference>
<protein>
    <submittedName>
        <fullName evidence="1">Uncharacterized protein</fullName>
    </submittedName>
</protein>
<reference evidence="1 2" key="1">
    <citation type="submission" date="2019-11" db="EMBL/GenBank/DDBJ databases">
        <title>Metabolism of dissolved organic matter in forest soils.</title>
        <authorList>
            <person name="Cyle K.T."/>
            <person name="Wilhelm R.C."/>
            <person name="Martinez C.E."/>
        </authorList>
    </citation>
    <scope>NUCLEOTIDE SEQUENCE [LARGE SCALE GENOMIC DNA]</scope>
    <source>
        <strain evidence="1 2">5N</strain>
    </source>
</reference>
<name>A0A972SLH0_9BURK</name>